<protein>
    <recommendedName>
        <fullName evidence="3">Transmembrane protein</fullName>
    </recommendedName>
</protein>
<proteinExistence type="predicted"/>
<dbReference type="EnsemblPlants" id="Kaladp0004s0023.1.v1.1">
    <property type="protein sequence ID" value="Kaladp0004s0023.1.v1.1"/>
    <property type="gene ID" value="Kaladp0004s0023.v1.1"/>
</dbReference>
<sequence length="592" mass="64175">MGIWHFILSSITWQTFGPFLHSSFDDIRASNQLVQKLLIPDHTKQFVYAFREPETGAVIYILLRPDAVVAQLVNYEVPEIQAESKDNVEGVVPTTAMEVVKRCFIDKLNKEKYESTAGTLVLKVIFGVGFHGHFLAAKDAAKEIGSAFLVLESPFAFVNSLVSQKVGSVALKTSQRFCNLNEIQMRVLRSMSTYMDATLLQRSPGMPESIQPKSSYVPPPFAQPIYPLLSDLHAMFSHLPSIGRALAQVQKVFDDVNVGESVDTKVLYDVFMFRIAVEVLRMALNSAGRVPINKIGSSSKHNAVFSELSVDEKSDAVLAQALRYQSGKHKSIVAVIDATCLEGLRRYWNTSVPREVKDLVGELVTSCEDYGDPSNQSEKKRLLTSNPQRLAVGVGVGATAVVGASSLSKIVPASTFIKILTFKLPAASLKLVAAESHRAFALALSKVLGPFKLVAPGLAGSGTKSASTMKAIVSAKKIRAITHSAIASAEKTSFSAMRAAFYQIMRNRAIRPIGVLPWATFGCSVATCAGLVMYGDGLECAAESLPAASSIANLGRGIQSLRQAAEQTEQSSLQKSLEAMMYRLKKAKFSVG</sequence>
<dbReference type="PANTHER" id="PTHR36020:SF1">
    <property type="entry name" value="TRANSMEMBRANE PROTEIN"/>
    <property type="match status" value="1"/>
</dbReference>
<dbReference type="AlphaFoldDB" id="A0A7N0RC57"/>
<dbReference type="PANTHER" id="PTHR36020">
    <property type="entry name" value="TRANSMEMBRANE PROTEIN"/>
    <property type="match status" value="1"/>
</dbReference>
<accession>A0A7N0RC57</accession>
<evidence type="ECO:0000313" key="1">
    <source>
        <dbReference type="EnsemblPlants" id="Kaladp0004s0023.1.v1.1"/>
    </source>
</evidence>
<evidence type="ECO:0008006" key="3">
    <source>
        <dbReference type="Google" id="ProtNLM"/>
    </source>
</evidence>
<evidence type="ECO:0000313" key="2">
    <source>
        <dbReference type="Proteomes" id="UP000594263"/>
    </source>
</evidence>
<dbReference type="Proteomes" id="UP000594263">
    <property type="component" value="Unplaced"/>
</dbReference>
<organism evidence="1 2">
    <name type="scientific">Kalanchoe fedtschenkoi</name>
    <name type="common">Lavender scallops</name>
    <name type="synonym">South American air plant</name>
    <dbReference type="NCBI Taxonomy" id="63787"/>
    <lineage>
        <taxon>Eukaryota</taxon>
        <taxon>Viridiplantae</taxon>
        <taxon>Streptophyta</taxon>
        <taxon>Embryophyta</taxon>
        <taxon>Tracheophyta</taxon>
        <taxon>Spermatophyta</taxon>
        <taxon>Magnoliopsida</taxon>
        <taxon>eudicotyledons</taxon>
        <taxon>Gunneridae</taxon>
        <taxon>Pentapetalae</taxon>
        <taxon>Saxifragales</taxon>
        <taxon>Crassulaceae</taxon>
        <taxon>Kalanchoe</taxon>
    </lineage>
</organism>
<keyword evidence="2" id="KW-1185">Reference proteome</keyword>
<reference evidence="1" key="1">
    <citation type="submission" date="2021-01" db="UniProtKB">
        <authorList>
            <consortium name="EnsemblPlants"/>
        </authorList>
    </citation>
    <scope>IDENTIFICATION</scope>
</reference>
<dbReference type="OMA" id="QKMLYDV"/>
<dbReference type="Gramene" id="Kaladp0004s0023.1.v1.1">
    <property type="protein sequence ID" value="Kaladp0004s0023.1.v1.1"/>
    <property type="gene ID" value="Kaladp0004s0023.v1.1"/>
</dbReference>
<name>A0A7N0RC57_KALFE</name>